<organism evidence="2 3">
    <name type="scientific">Novosphingobium ginsenosidimutans</name>
    <dbReference type="NCBI Taxonomy" id="1176536"/>
    <lineage>
        <taxon>Bacteria</taxon>
        <taxon>Pseudomonadati</taxon>
        <taxon>Pseudomonadota</taxon>
        <taxon>Alphaproteobacteria</taxon>
        <taxon>Sphingomonadales</taxon>
        <taxon>Sphingomonadaceae</taxon>
        <taxon>Novosphingobium</taxon>
    </lineage>
</organism>
<dbReference type="KEGG" id="ngf:FRF71_04890"/>
<dbReference type="Pfam" id="PF01042">
    <property type="entry name" value="Ribonuc_L-PSP"/>
    <property type="match status" value="1"/>
</dbReference>
<dbReference type="Proteomes" id="UP000321172">
    <property type="component" value="Chromosome"/>
</dbReference>
<evidence type="ECO:0000313" key="3">
    <source>
        <dbReference type="Proteomes" id="UP000321172"/>
    </source>
</evidence>
<dbReference type="RefSeq" id="WP_147089502.1">
    <property type="nucleotide sequence ID" value="NZ_BAABJD010000001.1"/>
</dbReference>
<reference evidence="2 3" key="1">
    <citation type="journal article" date="2013" name="J. Microbiol. Biotechnol.">
        <title>Novosphingobium ginsenosidimutans sp. nov., with the ability to convert ginsenoside.</title>
        <authorList>
            <person name="Kim J.K."/>
            <person name="He D."/>
            <person name="Liu Q.M."/>
            <person name="Park H.Y."/>
            <person name="Jung M.S."/>
            <person name="Yoon M.H."/>
            <person name="Kim S.C."/>
            <person name="Im W.T."/>
        </authorList>
    </citation>
    <scope>NUCLEOTIDE SEQUENCE [LARGE SCALE GENOMIC DNA]</scope>
    <source>
        <strain evidence="2 3">FW-6</strain>
    </source>
</reference>
<dbReference type="CDD" id="cd00448">
    <property type="entry name" value="YjgF_YER057c_UK114_family"/>
    <property type="match status" value="1"/>
</dbReference>
<dbReference type="EMBL" id="CP042345">
    <property type="protein sequence ID" value="QEA15524.1"/>
    <property type="molecule type" value="Genomic_DNA"/>
</dbReference>
<keyword evidence="3" id="KW-1185">Reference proteome</keyword>
<dbReference type="OrthoDB" id="9808943at2"/>
<protein>
    <submittedName>
        <fullName evidence="2">RidA family protein</fullName>
    </submittedName>
</protein>
<dbReference type="PANTHER" id="PTHR11803">
    <property type="entry name" value="2-IMINOBUTANOATE/2-IMINOPROPANOATE DEAMINASE RIDA"/>
    <property type="match status" value="1"/>
</dbReference>
<evidence type="ECO:0000313" key="2">
    <source>
        <dbReference type="EMBL" id="QEA15524.1"/>
    </source>
</evidence>
<evidence type="ECO:0000256" key="1">
    <source>
        <dbReference type="SAM" id="SignalP"/>
    </source>
</evidence>
<sequence length="157" mass="16570">MPRLIPAAAVLALAALVAASPVAASKPATAPGPVFTPSELPYPFSSAVQVGDVLYLSGQLGAEDGGGKVVPGGIGPESEQMFKRISQTLTQHGLSFDDVFKCSVFLADMADWPAFNTIYARHFKPGRYPARSAMGVNGLALGARVEMECWAHKPQKR</sequence>
<dbReference type="GO" id="GO:0019239">
    <property type="term" value="F:deaminase activity"/>
    <property type="evidence" value="ECO:0007669"/>
    <property type="project" value="TreeGrafter"/>
</dbReference>
<dbReference type="SUPFAM" id="SSF55298">
    <property type="entry name" value="YjgF-like"/>
    <property type="match status" value="1"/>
</dbReference>
<gene>
    <name evidence="2" type="ORF">FRF71_04890</name>
</gene>
<feature type="chain" id="PRO_5023124522" evidence="1">
    <location>
        <begin position="24"/>
        <end position="157"/>
    </location>
</feature>
<dbReference type="GO" id="GO:0005829">
    <property type="term" value="C:cytosol"/>
    <property type="evidence" value="ECO:0007669"/>
    <property type="project" value="TreeGrafter"/>
</dbReference>
<dbReference type="PANTHER" id="PTHR11803:SF39">
    <property type="entry name" value="2-IMINOBUTANOATE_2-IMINOPROPANOATE DEAMINASE"/>
    <property type="match status" value="1"/>
</dbReference>
<name>A0A5B8S315_9SPHN</name>
<proteinExistence type="predicted"/>
<accession>A0A5B8S315</accession>
<dbReference type="AlphaFoldDB" id="A0A5B8S315"/>
<dbReference type="InterPro" id="IPR035959">
    <property type="entry name" value="RutC-like_sf"/>
</dbReference>
<dbReference type="Gene3D" id="3.30.1330.40">
    <property type="entry name" value="RutC-like"/>
    <property type="match status" value="1"/>
</dbReference>
<dbReference type="InterPro" id="IPR006175">
    <property type="entry name" value="YjgF/YER057c/UK114"/>
</dbReference>
<keyword evidence="1" id="KW-0732">Signal</keyword>
<feature type="signal peptide" evidence="1">
    <location>
        <begin position="1"/>
        <end position="23"/>
    </location>
</feature>